<dbReference type="STRING" id="2094558.A0A314ZDQ7"/>
<sequence length="442" mass="51973">MISQFPSDHQHQSDLVERLKESPRSSSSINDLPDLVLVEILCRLPLKSTFQCKCVSRSWYLLMSSPYFVLLRREQQREDQRTLIFSNDIGVKTEFFSINKHPVFKIHTKRNFSFSFLPFYGSTRTEPIVVGTYNDLVCCCATWRNQCHYYICNPYTKQWVALPPTPRCHKEVRAGFICSPKEEDGDRKQEYHKYKIVQIIIPDDLGVNSSFEFNLQIFCSESGKWTEAVASSPRRFYVNHLSCDAIAHNGMLYWWGFDFLIGFNPYSSDTSCSTTDVDHHIYCCRFIGKPVEQFAQSFDFLNVWQGRLRISQSYRNPDRQTTGFSIWEFKDDGHQVDGGKWCLVDTVDIRQMIADDPLIYKWDHARYWKKCIMVLGFDPHNDEVLYLELCQHLVRYNIRTRTLKKVTFYPYKGSPCPRKRVFPFVIPPWPTLQHQYAYACPS</sequence>
<dbReference type="InterPro" id="IPR056592">
    <property type="entry name" value="Beta-prop_At3g26010-like"/>
</dbReference>
<evidence type="ECO:0000256" key="1">
    <source>
        <dbReference type="SAM" id="MobiDB-lite"/>
    </source>
</evidence>
<comment type="caution">
    <text evidence="3">The sequence shown here is derived from an EMBL/GenBank/DDBJ whole genome shotgun (WGS) entry which is preliminary data.</text>
</comment>
<organism evidence="3 4">
    <name type="scientific">Prunus yedoensis var. nudiflora</name>
    <dbReference type="NCBI Taxonomy" id="2094558"/>
    <lineage>
        <taxon>Eukaryota</taxon>
        <taxon>Viridiplantae</taxon>
        <taxon>Streptophyta</taxon>
        <taxon>Embryophyta</taxon>
        <taxon>Tracheophyta</taxon>
        <taxon>Spermatophyta</taxon>
        <taxon>Magnoliopsida</taxon>
        <taxon>eudicotyledons</taxon>
        <taxon>Gunneridae</taxon>
        <taxon>Pentapetalae</taxon>
        <taxon>rosids</taxon>
        <taxon>fabids</taxon>
        <taxon>Rosales</taxon>
        <taxon>Rosaceae</taxon>
        <taxon>Amygdaloideae</taxon>
        <taxon>Amygdaleae</taxon>
        <taxon>Prunus</taxon>
    </lineage>
</organism>
<evidence type="ECO:0000313" key="4">
    <source>
        <dbReference type="Proteomes" id="UP000250321"/>
    </source>
</evidence>
<feature type="domain" description="F-box" evidence="2">
    <location>
        <begin position="26"/>
        <end position="74"/>
    </location>
</feature>
<feature type="region of interest" description="Disordered" evidence="1">
    <location>
        <begin position="1"/>
        <end position="28"/>
    </location>
</feature>
<protein>
    <recommendedName>
        <fullName evidence="2">F-box domain-containing protein</fullName>
    </recommendedName>
</protein>
<dbReference type="SMART" id="SM00256">
    <property type="entry name" value="FBOX"/>
    <property type="match status" value="1"/>
</dbReference>
<dbReference type="PROSITE" id="PS50181">
    <property type="entry name" value="FBOX"/>
    <property type="match status" value="1"/>
</dbReference>
<dbReference type="InterPro" id="IPR055290">
    <property type="entry name" value="At3g26010-like"/>
</dbReference>
<dbReference type="CDD" id="cd22157">
    <property type="entry name" value="F-box_AtFBW1-like"/>
    <property type="match status" value="1"/>
</dbReference>
<dbReference type="EMBL" id="PJQY01000059">
    <property type="protein sequence ID" value="PQQ19732.1"/>
    <property type="molecule type" value="Genomic_DNA"/>
</dbReference>
<keyword evidence="4" id="KW-1185">Reference proteome</keyword>
<dbReference type="Pfam" id="PF24750">
    <property type="entry name" value="b-prop_At3g26010-like"/>
    <property type="match status" value="1"/>
</dbReference>
<dbReference type="OrthoDB" id="1160067at2759"/>
<dbReference type="Proteomes" id="UP000250321">
    <property type="component" value="Unassembled WGS sequence"/>
</dbReference>
<dbReference type="SUPFAM" id="SSF81383">
    <property type="entry name" value="F-box domain"/>
    <property type="match status" value="1"/>
</dbReference>
<dbReference type="PANTHER" id="PTHR35546:SF130">
    <property type="entry name" value="EXPRESSED PROTEIN"/>
    <property type="match status" value="1"/>
</dbReference>
<evidence type="ECO:0000313" key="3">
    <source>
        <dbReference type="EMBL" id="PQQ19732.1"/>
    </source>
</evidence>
<dbReference type="Gene3D" id="1.20.1280.50">
    <property type="match status" value="1"/>
</dbReference>
<dbReference type="InterPro" id="IPR001810">
    <property type="entry name" value="F-box_dom"/>
</dbReference>
<feature type="compositionally biased region" description="Basic and acidic residues" evidence="1">
    <location>
        <begin position="8"/>
        <end position="23"/>
    </location>
</feature>
<dbReference type="AlphaFoldDB" id="A0A314ZDQ7"/>
<reference evidence="3 4" key="1">
    <citation type="submission" date="2018-02" db="EMBL/GenBank/DDBJ databases">
        <title>Draft genome of wild Prunus yedoensis var. nudiflora.</title>
        <authorList>
            <person name="Baek S."/>
            <person name="Kim J.-H."/>
            <person name="Choi K."/>
            <person name="Kim G.-B."/>
            <person name="Cho A."/>
            <person name="Jang H."/>
            <person name="Shin C.-H."/>
            <person name="Yu H.-J."/>
            <person name="Mun J.-H."/>
        </authorList>
    </citation>
    <scope>NUCLEOTIDE SEQUENCE [LARGE SCALE GENOMIC DNA]</scope>
    <source>
        <strain evidence="4">cv. Jeju island</strain>
        <tissue evidence="3">Leaf</tissue>
    </source>
</reference>
<gene>
    <name evidence="3" type="ORF">Pyn_30453</name>
</gene>
<proteinExistence type="predicted"/>
<name>A0A314ZDQ7_PRUYE</name>
<dbReference type="PANTHER" id="PTHR35546">
    <property type="entry name" value="F-BOX PROTEIN INTERACTION DOMAIN PROTEIN-RELATED"/>
    <property type="match status" value="1"/>
</dbReference>
<dbReference type="Pfam" id="PF00646">
    <property type="entry name" value="F-box"/>
    <property type="match status" value="1"/>
</dbReference>
<dbReference type="InterPro" id="IPR036047">
    <property type="entry name" value="F-box-like_dom_sf"/>
</dbReference>
<evidence type="ECO:0000259" key="2">
    <source>
        <dbReference type="PROSITE" id="PS50181"/>
    </source>
</evidence>
<accession>A0A314ZDQ7</accession>